<dbReference type="InterPro" id="IPR000524">
    <property type="entry name" value="Tscrpt_reg_HTH_GntR"/>
</dbReference>
<dbReference type="GO" id="GO:0008483">
    <property type="term" value="F:transaminase activity"/>
    <property type="evidence" value="ECO:0007669"/>
    <property type="project" value="UniProtKB-KW"/>
</dbReference>
<dbReference type="CDD" id="cd07377">
    <property type="entry name" value="WHTH_GntR"/>
    <property type="match status" value="1"/>
</dbReference>
<feature type="domain" description="HTH gntR-type" evidence="6">
    <location>
        <begin position="10"/>
        <end position="78"/>
    </location>
</feature>
<dbReference type="CDD" id="cd00609">
    <property type="entry name" value="AAT_like"/>
    <property type="match status" value="1"/>
</dbReference>
<reference evidence="7 8" key="1">
    <citation type="submission" date="2022-06" db="EMBL/GenBank/DDBJ databases">
        <title>Isolation of gut microbiota from human fecal samples.</title>
        <authorList>
            <person name="Pamer E.G."/>
            <person name="Barat B."/>
            <person name="Waligurski E."/>
            <person name="Medina S."/>
            <person name="Paddock L."/>
            <person name="Mostad J."/>
        </authorList>
    </citation>
    <scope>NUCLEOTIDE SEQUENCE [LARGE SCALE GENOMIC DNA]</scope>
    <source>
        <strain evidence="7 8">SL.3.17</strain>
    </source>
</reference>
<dbReference type="InterPro" id="IPR004839">
    <property type="entry name" value="Aminotransferase_I/II_large"/>
</dbReference>
<dbReference type="Pfam" id="PF00155">
    <property type="entry name" value="Aminotran_1_2"/>
    <property type="match status" value="1"/>
</dbReference>
<dbReference type="RefSeq" id="WP_256131898.1">
    <property type="nucleotide sequence ID" value="NZ_JANFXK010000007.1"/>
</dbReference>
<evidence type="ECO:0000313" key="7">
    <source>
        <dbReference type="EMBL" id="MCQ4636703.1"/>
    </source>
</evidence>
<dbReference type="SUPFAM" id="SSF53383">
    <property type="entry name" value="PLP-dependent transferases"/>
    <property type="match status" value="1"/>
</dbReference>
<proteinExistence type="inferred from homology"/>
<evidence type="ECO:0000256" key="4">
    <source>
        <dbReference type="ARBA" id="ARBA00023125"/>
    </source>
</evidence>
<dbReference type="Gene3D" id="3.40.640.10">
    <property type="entry name" value="Type I PLP-dependent aspartate aminotransferase-like (Major domain)"/>
    <property type="match status" value="1"/>
</dbReference>
<keyword evidence="5" id="KW-0804">Transcription</keyword>
<sequence>MLYIDRESGLPLYEQIYTSFVREILSGSLAAGDRLPATRKLAEELSVGRNTVDKAYQQLAAEGYIEPRIGSGFTVNEIPLQLSSGAPSYSPREQDAPPSRPPARYDFAYGSVDNSVFPHDQWRKSVNNALSAMELEQTIQYPCRQGELVLRQEIARYLQRSRGVVCDPDQMVITCGQQHSMEIIANIFENSSKNFAMEEPGYDGIRAIFANHHFQLHPVAVESDGISIPAVKKLNADLLYVTPSHQFPTGAVLPIAKRRQLLSWAQETETYLIEDDYDSELRYYTNPIPSLQSLDIHDRTIYTGTFSKSLAPSMRTAYIVFPKSLLPAYRSYYHRYNSQVSPLHQLALADFIGCGGYERHINRLRTVYRKKQAALLAGLEKVFGDTISVSGGGAGIHLLLNVKSPFSQEELIERAERIGIRFYSTEVLYIEPQNCPRSQLLLGFPTIPEEAFMGILEDLRDAWEIEG</sequence>
<dbReference type="Proteomes" id="UP001524502">
    <property type="component" value="Unassembled WGS sequence"/>
</dbReference>
<keyword evidence="4" id="KW-0238">DNA-binding</keyword>
<comment type="caution">
    <text evidence="7">The sequence shown here is derived from an EMBL/GenBank/DDBJ whole genome shotgun (WGS) entry which is preliminary data.</text>
</comment>
<keyword evidence="2" id="KW-0663">Pyridoxal phosphate</keyword>
<gene>
    <name evidence="7" type="ORF">NE619_08170</name>
</gene>
<dbReference type="InterPro" id="IPR036388">
    <property type="entry name" value="WH-like_DNA-bd_sf"/>
</dbReference>
<dbReference type="InterPro" id="IPR051446">
    <property type="entry name" value="HTH_trans_reg/aminotransferase"/>
</dbReference>
<dbReference type="PROSITE" id="PS50949">
    <property type="entry name" value="HTH_GNTR"/>
    <property type="match status" value="1"/>
</dbReference>
<dbReference type="InterPro" id="IPR036390">
    <property type="entry name" value="WH_DNA-bd_sf"/>
</dbReference>
<dbReference type="SMART" id="SM00345">
    <property type="entry name" value="HTH_GNTR"/>
    <property type="match status" value="1"/>
</dbReference>
<evidence type="ECO:0000256" key="2">
    <source>
        <dbReference type="ARBA" id="ARBA00022898"/>
    </source>
</evidence>
<dbReference type="InterPro" id="IPR015421">
    <property type="entry name" value="PyrdxlP-dep_Trfase_major"/>
</dbReference>
<accession>A0ABT1RND3</accession>
<keyword evidence="7" id="KW-0808">Transferase</keyword>
<dbReference type="Pfam" id="PF00392">
    <property type="entry name" value="GntR"/>
    <property type="match status" value="1"/>
</dbReference>
<name>A0ABT1RND3_9FIRM</name>
<dbReference type="PRINTS" id="PR00035">
    <property type="entry name" value="HTHGNTR"/>
</dbReference>
<keyword evidence="7" id="KW-0032">Aminotransferase</keyword>
<dbReference type="PANTHER" id="PTHR46577:SF1">
    <property type="entry name" value="HTH-TYPE TRANSCRIPTIONAL REGULATORY PROTEIN GABR"/>
    <property type="match status" value="1"/>
</dbReference>
<organism evidence="7 8">
    <name type="scientific">Anaerovorax odorimutans</name>
    <dbReference type="NCBI Taxonomy" id="109327"/>
    <lineage>
        <taxon>Bacteria</taxon>
        <taxon>Bacillati</taxon>
        <taxon>Bacillota</taxon>
        <taxon>Clostridia</taxon>
        <taxon>Peptostreptococcales</taxon>
        <taxon>Anaerovoracaceae</taxon>
        <taxon>Anaerovorax</taxon>
    </lineage>
</organism>
<keyword evidence="8" id="KW-1185">Reference proteome</keyword>
<evidence type="ECO:0000256" key="5">
    <source>
        <dbReference type="ARBA" id="ARBA00023163"/>
    </source>
</evidence>
<evidence type="ECO:0000256" key="1">
    <source>
        <dbReference type="ARBA" id="ARBA00005384"/>
    </source>
</evidence>
<dbReference type="PANTHER" id="PTHR46577">
    <property type="entry name" value="HTH-TYPE TRANSCRIPTIONAL REGULATORY PROTEIN GABR"/>
    <property type="match status" value="1"/>
</dbReference>
<dbReference type="Gene3D" id="1.10.10.10">
    <property type="entry name" value="Winged helix-like DNA-binding domain superfamily/Winged helix DNA-binding domain"/>
    <property type="match status" value="1"/>
</dbReference>
<dbReference type="EMBL" id="JANFXK010000007">
    <property type="protein sequence ID" value="MCQ4636703.1"/>
    <property type="molecule type" value="Genomic_DNA"/>
</dbReference>
<dbReference type="InterPro" id="IPR015424">
    <property type="entry name" value="PyrdxlP-dep_Trfase"/>
</dbReference>
<keyword evidence="3" id="KW-0805">Transcription regulation</keyword>
<dbReference type="SUPFAM" id="SSF46785">
    <property type="entry name" value="Winged helix' DNA-binding domain"/>
    <property type="match status" value="1"/>
</dbReference>
<evidence type="ECO:0000259" key="6">
    <source>
        <dbReference type="PROSITE" id="PS50949"/>
    </source>
</evidence>
<protein>
    <submittedName>
        <fullName evidence="7">PLP-dependent aminotransferase family protein</fullName>
    </submittedName>
</protein>
<evidence type="ECO:0000256" key="3">
    <source>
        <dbReference type="ARBA" id="ARBA00023015"/>
    </source>
</evidence>
<evidence type="ECO:0000313" key="8">
    <source>
        <dbReference type="Proteomes" id="UP001524502"/>
    </source>
</evidence>
<comment type="similarity">
    <text evidence="1">In the C-terminal section; belongs to the class-I pyridoxal-phosphate-dependent aminotransferase family.</text>
</comment>